<keyword evidence="3" id="KW-0963">Cytoplasm</keyword>
<dbReference type="OrthoDB" id="5325112at2759"/>
<dbReference type="GO" id="GO:0034058">
    <property type="term" value="P:endosomal vesicle fusion"/>
    <property type="evidence" value="ECO:0007669"/>
    <property type="project" value="TreeGrafter"/>
</dbReference>
<dbReference type="InterPro" id="IPR001180">
    <property type="entry name" value="CNH_dom"/>
</dbReference>
<evidence type="ECO:0000313" key="8">
    <source>
        <dbReference type="Proteomes" id="UP000033483"/>
    </source>
</evidence>
<feature type="domain" description="CNH" evidence="6">
    <location>
        <begin position="45"/>
        <end position="458"/>
    </location>
</feature>
<protein>
    <recommendedName>
        <fullName evidence="6">CNH domain-containing protein</fullName>
    </recommendedName>
</protein>
<feature type="compositionally biased region" description="Basic and acidic residues" evidence="5">
    <location>
        <begin position="525"/>
        <end position="539"/>
    </location>
</feature>
<feature type="region of interest" description="Disordered" evidence="5">
    <location>
        <begin position="521"/>
        <end position="546"/>
    </location>
</feature>
<dbReference type="GO" id="GO:0015031">
    <property type="term" value="P:protein transport"/>
    <property type="evidence" value="ECO:0007669"/>
    <property type="project" value="UniProtKB-KW"/>
</dbReference>
<feature type="region of interest" description="Disordered" evidence="5">
    <location>
        <begin position="245"/>
        <end position="327"/>
    </location>
</feature>
<feature type="region of interest" description="Disordered" evidence="5">
    <location>
        <begin position="1101"/>
        <end position="1120"/>
    </location>
</feature>
<name>A0A0F4Z8Q3_9PEZI</name>
<dbReference type="GO" id="GO:0005737">
    <property type="term" value="C:cytoplasm"/>
    <property type="evidence" value="ECO:0007669"/>
    <property type="project" value="UniProtKB-SubCell"/>
</dbReference>
<comment type="caution">
    <text evidence="7">The sequence shown here is derived from an EMBL/GenBank/DDBJ whole genome shotgun (WGS) entry which is preliminary data.</text>
</comment>
<accession>A0A0F4Z8Q3</accession>
<dbReference type="GO" id="GO:0006914">
    <property type="term" value="P:autophagy"/>
    <property type="evidence" value="ECO:0007669"/>
    <property type="project" value="TreeGrafter"/>
</dbReference>
<evidence type="ECO:0000256" key="3">
    <source>
        <dbReference type="ARBA" id="ARBA00022490"/>
    </source>
</evidence>
<evidence type="ECO:0000256" key="1">
    <source>
        <dbReference type="ARBA" id="ARBA00004496"/>
    </source>
</evidence>
<keyword evidence="4" id="KW-0653">Protein transport</keyword>
<proteinExistence type="predicted"/>
<dbReference type="GO" id="GO:0016020">
    <property type="term" value="C:membrane"/>
    <property type="evidence" value="ECO:0007669"/>
    <property type="project" value="TreeGrafter"/>
</dbReference>
<evidence type="ECO:0000256" key="5">
    <source>
        <dbReference type="SAM" id="MobiDB-lite"/>
    </source>
</evidence>
<dbReference type="PROSITE" id="PS50219">
    <property type="entry name" value="CNH"/>
    <property type="match status" value="1"/>
</dbReference>
<evidence type="ECO:0000259" key="6">
    <source>
        <dbReference type="PROSITE" id="PS50219"/>
    </source>
</evidence>
<comment type="subcellular location">
    <subcellularLocation>
        <location evidence="1">Cytoplasm</location>
    </subcellularLocation>
</comment>
<dbReference type="PANTHER" id="PTHR12894:SF27">
    <property type="entry name" value="TRANSFORMING GROWTH FACTOR-BETA RECEPTOR-ASSOCIATED PROTEIN 1"/>
    <property type="match status" value="1"/>
</dbReference>
<evidence type="ECO:0000256" key="2">
    <source>
        <dbReference type="ARBA" id="ARBA00022448"/>
    </source>
</evidence>
<dbReference type="Proteomes" id="UP000033483">
    <property type="component" value="Unassembled WGS sequence"/>
</dbReference>
<keyword evidence="2" id="KW-0813">Transport</keyword>
<dbReference type="InterPro" id="IPR032914">
    <property type="entry name" value="Vam6/VPS39/TRAP1"/>
</dbReference>
<reference evidence="7 8" key="1">
    <citation type="submission" date="2015-03" db="EMBL/GenBank/DDBJ databases">
        <authorList>
            <person name="Radwan O."/>
            <person name="Al-Naeli F.A."/>
            <person name="Rendon G.A."/>
            <person name="Fields C."/>
        </authorList>
    </citation>
    <scope>NUCLEOTIDE SEQUENCE [LARGE SCALE GENOMIC DNA]</scope>
    <source>
        <strain evidence="7">CR-DP1</strain>
    </source>
</reference>
<organism evidence="7 8">
    <name type="scientific">Thielaviopsis punctulata</name>
    <dbReference type="NCBI Taxonomy" id="72032"/>
    <lineage>
        <taxon>Eukaryota</taxon>
        <taxon>Fungi</taxon>
        <taxon>Dikarya</taxon>
        <taxon>Ascomycota</taxon>
        <taxon>Pezizomycotina</taxon>
        <taxon>Sordariomycetes</taxon>
        <taxon>Hypocreomycetidae</taxon>
        <taxon>Microascales</taxon>
        <taxon>Ceratocystidaceae</taxon>
        <taxon>Thielaviopsis</taxon>
    </lineage>
</organism>
<gene>
    <name evidence="7" type="ORF">TD95_004573</name>
</gene>
<keyword evidence="8" id="KW-1185">Reference proteome</keyword>
<dbReference type="AlphaFoldDB" id="A0A0F4Z8Q3"/>
<feature type="compositionally biased region" description="Polar residues" evidence="5">
    <location>
        <begin position="245"/>
        <end position="263"/>
    </location>
</feature>
<sequence length="1239" mass="136990">MSADEAQVEKPLPAAAALAAKEDGPFVLRTLLDNVPLASDAMPEGVKINCVEFYDGNLYIGTSASQLLHFVQIPADPADPSSVPSFIMASRLEPDFTESANSVPGSRPGVQQILLLPKVGKACILCNWTLTFYMLPEFSRAMSTVQVKNCNWVGGLDLNEGRDLDDHGYDGKQGVTIMLCTNKRIQVVRITEEARLIRNIDFAASTMFVRRDSIACVADSRSYALLDIDHQLKIPLMPIFSLDDSVSSSDMGRSQTISSSSGNAGEGLVRSNSSAHKKPPTPSNSHSRSTSLGAFISSKSQSQSQSADEATAPPTPTKSPEPDAALQLPHSESMPAVESLQRSTTPASTAAAERQQQTGFLKGHIVSPTKEEFLLVIGTSPIDPGIGMFVSLDGDPTRPTIEFDRYPKQVVIDNGQAPENLKQSMSPLHVEEEAYVIASMSRDFGDGPHHGLEIQKTDAGSQAVPEKHWLEPPIAHDAHSAVGIRVLVDGSQIRFSEIIEKLGQKRFIPFAQRKKKDTVFSLRNLEPRDRPPFEARSTEAPEPLPSDWEEKRLRDERDFVGRLASGASNIAVWAGNHIWWAVRNPLLLQLETELHLNMAYDSNMKPMASKKADEQAAFTLLESFKNRDARSELEFLTYNYLRQRAGLLLLCELMDPLRDEDRQFSEAQIKSLEEILVDSGLDPRVVLALIPGVRNEIIESRMGIWVFGGVKEAADAYLSHSPVITDGGKPVPAIDTLSAELLHFLRLFLVAWRRRKGFGSVAGEKEVFQTVDAALLLVLLEIDQHSPVGLAKSSRSPRAELYEVVDKGIDCFDRAVDMLEAYNRLFVLSRLYQSRKMAGEVLATWKRIIEGELDEGGELMDGEQRVRDYLSKVGNLELVREYGLWLANRNPKLGVEVFAEEKKAKNGLVGPRFDPTEVVAMLKAKAPGAVKAYLEHMVFTKGHSLYINDLISYFLDSVMDHLQASSENRDALAATYTAYRALQLPKPSYGRFLADNLGDAEDSGNEAWRNRLRLLQLLSSAKGYDASAIHARISALPGDLLVPETIILAAKAKQHAEALRLLVQSLGDYDTAVAYCLRGGRSIYSSASRYSALQQTLMSPTVPNVPSTADDDDNEGGNAQFDSRESLFAQQQMLFMLLLDSFLRLDDEAQRRQQTANLLERFGPWFELKPVLERVPPEWPLAPLGEFLVGALRRLVRERHLVVVQKALCSVQTLKASEALVVLRAELGPMVEDEEEDEV</sequence>
<feature type="compositionally biased region" description="Polar residues" evidence="5">
    <location>
        <begin position="283"/>
        <end position="292"/>
    </location>
</feature>
<evidence type="ECO:0000313" key="7">
    <source>
        <dbReference type="EMBL" id="KKA26720.1"/>
    </source>
</evidence>
<evidence type="ECO:0000256" key="4">
    <source>
        <dbReference type="ARBA" id="ARBA00022927"/>
    </source>
</evidence>
<dbReference type="PANTHER" id="PTHR12894">
    <property type="entry name" value="CNH DOMAIN CONTAINING"/>
    <property type="match status" value="1"/>
</dbReference>
<feature type="compositionally biased region" description="Low complexity" evidence="5">
    <location>
        <begin position="297"/>
        <end position="306"/>
    </location>
</feature>
<dbReference type="EMBL" id="LAEV01002005">
    <property type="protein sequence ID" value="KKA26720.1"/>
    <property type="molecule type" value="Genomic_DNA"/>
</dbReference>